<dbReference type="InterPro" id="IPR011759">
    <property type="entry name" value="Cyt_c_oxidase_su2_TM_dom"/>
</dbReference>
<comment type="caution">
    <text evidence="19">The sequence shown here is derived from an EMBL/GenBank/DDBJ whole genome shotgun (WGS) entry which is preliminary data.</text>
</comment>
<evidence type="ECO:0000256" key="16">
    <source>
        <dbReference type="SAM" id="Phobius"/>
    </source>
</evidence>
<keyword evidence="20" id="KW-1185">Reference proteome</keyword>
<dbReference type="PANTHER" id="PTHR22888">
    <property type="entry name" value="CYTOCHROME C OXIDASE, SUBUNIT II"/>
    <property type="match status" value="1"/>
</dbReference>
<keyword evidence="8 14" id="KW-0249">Electron transport</keyword>
<sequence length="295" mass="32465">MGMARAQHRPASRGVWGRAAGLAAAGLAIAGLLGGATAASAAGIGQPVPWQMDLQQPVTEVATEIYNFHHLLNWIMLVIVLFVLGLLIYCIVRFNERAQPTPSRTTHNTTLEVAWTIVPVLILVAIAIPSFRVLRTQLSDPRADLMVKVIGHAWYWSYEYPEDVGGFKFDANLLEGEDQVKSGQPKLLATDNEVVVPVNKIVKVQVTAADVLHSWALPSFGFKIDAIPGRLNQFWFKAEREGTYHGQCSELCGQRHAYMPITVKVVSQEAFQAWTAEAKTKFARTDGASRFADAR</sequence>
<evidence type="ECO:0000256" key="15">
    <source>
        <dbReference type="RuleBase" id="RU004024"/>
    </source>
</evidence>
<evidence type="ECO:0000313" key="20">
    <source>
        <dbReference type="Proteomes" id="UP001055167"/>
    </source>
</evidence>
<dbReference type="InterPro" id="IPR008972">
    <property type="entry name" value="Cupredoxin"/>
</dbReference>
<reference evidence="19" key="2">
    <citation type="submission" date="2021-08" db="EMBL/GenBank/DDBJ databases">
        <authorList>
            <person name="Tani A."/>
            <person name="Ola A."/>
            <person name="Ogura Y."/>
            <person name="Katsura K."/>
            <person name="Hayashi T."/>
        </authorList>
    </citation>
    <scope>NUCLEOTIDE SEQUENCE</scope>
    <source>
        <strain evidence="19">KCTC 52305</strain>
    </source>
</reference>
<dbReference type="InterPro" id="IPR045187">
    <property type="entry name" value="CcO_II"/>
</dbReference>
<gene>
    <name evidence="19" type="primary">ctaC_2</name>
    <name evidence="19" type="ORF">OPKNFCMD_3381</name>
</gene>
<dbReference type="Gene3D" id="1.10.287.90">
    <property type="match status" value="1"/>
</dbReference>
<evidence type="ECO:0000259" key="18">
    <source>
        <dbReference type="PROSITE" id="PS50999"/>
    </source>
</evidence>
<dbReference type="RefSeq" id="WP_128562632.1">
    <property type="nucleotide sequence ID" value="NZ_BPQH01000010.1"/>
</dbReference>
<dbReference type="PANTHER" id="PTHR22888:SF9">
    <property type="entry name" value="CYTOCHROME C OXIDASE SUBUNIT 2"/>
    <property type="match status" value="1"/>
</dbReference>
<keyword evidence="11 16" id="KW-0472">Membrane</keyword>
<dbReference type="SUPFAM" id="SSF49503">
    <property type="entry name" value="Cupredoxins"/>
    <property type="match status" value="1"/>
</dbReference>
<evidence type="ECO:0000256" key="7">
    <source>
        <dbReference type="ARBA" id="ARBA00022967"/>
    </source>
</evidence>
<evidence type="ECO:0000256" key="1">
    <source>
        <dbReference type="ARBA" id="ARBA00004141"/>
    </source>
</evidence>
<organism evidence="19 20">
    <name type="scientific">Methylobacterium crusticola</name>
    <dbReference type="NCBI Taxonomy" id="1697972"/>
    <lineage>
        <taxon>Bacteria</taxon>
        <taxon>Pseudomonadati</taxon>
        <taxon>Pseudomonadota</taxon>
        <taxon>Alphaproteobacteria</taxon>
        <taxon>Hyphomicrobiales</taxon>
        <taxon>Methylobacteriaceae</taxon>
        <taxon>Methylobacterium</taxon>
    </lineage>
</organism>
<dbReference type="CDD" id="cd13912">
    <property type="entry name" value="CcO_II_C"/>
    <property type="match status" value="1"/>
</dbReference>
<feature type="domain" description="Cytochrome oxidase subunit II copper A binding" evidence="17">
    <location>
        <begin position="142"/>
        <end position="277"/>
    </location>
</feature>
<dbReference type="InterPro" id="IPR036257">
    <property type="entry name" value="Cyt_c_oxidase_su2_TM_sf"/>
</dbReference>
<comment type="function">
    <text evidence="12 15">Subunits I and II form the functional core of the enzyme complex. Electrons originating in cytochrome c are transferred via heme a and Cu(A) to the binuclear center formed by heme a3 and Cu(B).</text>
</comment>
<reference evidence="19" key="1">
    <citation type="journal article" date="2021" name="Front. Microbiol.">
        <title>Comprehensive Comparative Genomics and Phenotyping of Methylobacterium Species.</title>
        <authorList>
            <person name="Alessa O."/>
            <person name="Ogura Y."/>
            <person name="Fujitani Y."/>
            <person name="Takami H."/>
            <person name="Hayashi T."/>
            <person name="Sahin N."/>
            <person name="Tani A."/>
        </authorList>
    </citation>
    <scope>NUCLEOTIDE SEQUENCE</scope>
    <source>
        <strain evidence="19">KCTC 52305</strain>
    </source>
</reference>
<comment type="catalytic activity">
    <reaction evidence="13 15">
        <text>4 Fe(II)-[cytochrome c] + O2 + 8 H(+)(in) = 4 Fe(III)-[cytochrome c] + 2 H2O + 4 H(+)(out)</text>
        <dbReference type="Rhea" id="RHEA:11436"/>
        <dbReference type="Rhea" id="RHEA-COMP:10350"/>
        <dbReference type="Rhea" id="RHEA-COMP:14399"/>
        <dbReference type="ChEBI" id="CHEBI:15377"/>
        <dbReference type="ChEBI" id="CHEBI:15378"/>
        <dbReference type="ChEBI" id="CHEBI:15379"/>
        <dbReference type="ChEBI" id="CHEBI:29033"/>
        <dbReference type="ChEBI" id="CHEBI:29034"/>
        <dbReference type="EC" id="7.1.1.9"/>
    </reaction>
</comment>
<evidence type="ECO:0000256" key="5">
    <source>
        <dbReference type="ARBA" id="ARBA00022692"/>
    </source>
</evidence>
<evidence type="ECO:0000256" key="2">
    <source>
        <dbReference type="ARBA" id="ARBA00007866"/>
    </source>
</evidence>
<feature type="domain" description="Cytochrome oxidase subunit II transmembrane region profile" evidence="18">
    <location>
        <begin position="46"/>
        <end position="141"/>
    </location>
</feature>
<evidence type="ECO:0000256" key="11">
    <source>
        <dbReference type="ARBA" id="ARBA00023136"/>
    </source>
</evidence>
<comment type="cofactor">
    <cofactor evidence="15">
        <name>Cu cation</name>
        <dbReference type="ChEBI" id="CHEBI:23378"/>
    </cofactor>
    <text evidence="15">Binds a copper A center.</text>
</comment>
<evidence type="ECO:0000256" key="6">
    <source>
        <dbReference type="ARBA" id="ARBA00022723"/>
    </source>
</evidence>
<dbReference type="Proteomes" id="UP001055167">
    <property type="component" value="Unassembled WGS sequence"/>
</dbReference>
<dbReference type="InterPro" id="IPR001505">
    <property type="entry name" value="Copper_CuA"/>
</dbReference>
<dbReference type="PROSITE" id="PS50999">
    <property type="entry name" value="COX2_TM"/>
    <property type="match status" value="1"/>
</dbReference>
<evidence type="ECO:0000256" key="10">
    <source>
        <dbReference type="ARBA" id="ARBA00023008"/>
    </source>
</evidence>
<comment type="similarity">
    <text evidence="2 14">Belongs to the cytochrome c oxidase subunit 2 family.</text>
</comment>
<dbReference type="InterPro" id="IPR002429">
    <property type="entry name" value="CcO_II-like_C"/>
</dbReference>
<feature type="transmembrane region" description="Helical" evidence="16">
    <location>
        <begin position="113"/>
        <end position="134"/>
    </location>
</feature>
<evidence type="ECO:0000259" key="17">
    <source>
        <dbReference type="PROSITE" id="PS50857"/>
    </source>
</evidence>
<evidence type="ECO:0000256" key="8">
    <source>
        <dbReference type="ARBA" id="ARBA00022982"/>
    </source>
</evidence>
<evidence type="ECO:0000256" key="14">
    <source>
        <dbReference type="RuleBase" id="RU000456"/>
    </source>
</evidence>
<dbReference type="PROSITE" id="PS00078">
    <property type="entry name" value="COX2"/>
    <property type="match status" value="1"/>
</dbReference>
<keyword evidence="9 16" id="KW-1133">Transmembrane helix</keyword>
<dbReference type="PROSITE" id="PS50857">
    <property type="entry name" value="COX2_CUA"/>
    <property type="match status" value="1"/>
</dbReference>
<dbReference type="EMBL" id="BPQH01000010">
    <property type="protein sequence ID" value="GJD50638.1"/>
    <property type="molecule type" value="Genomic_DNA"/>
</dbReference>
<accession>A0ABQ4QZ95</accession>
<keyword evidence="10 15" id="KW-0186">Copper</keyword>
<feature type="transmembrane region" description="Helical" evidence="16">
    <location>
        <begin position="71"/>
        <end position="92"/>
    </location>
</feature>
<protein>
    <recommendedName>
        <fullName evidence="15">Cytochrome c oxidase subunit 2</fullName>
        <ecNumber evidence="15">7.1.1.9</ecNumber>
    </recommendedName>
</protein>
<comment type="subcellular location">
    <subcellularLocation>
        <location evidence="14">Cell membrane</location>
        <topology evidence="14">Multi-pass membrane protein</topology>
    </subcellularLocation>
    <subcellularLocation>
        <location evidence="1">Membrane</location>
        <topology evidence="1">Multi-pass membrane protein</topology>
    </subcellularLocation>
</comment>
<evidence type="ECO:0000256" key="9">
    <source>
        <dbReference type="ARBA" id="ARBA00022989"/>
    </source>
</evidence>
<keyword evidence="6 15" id="KW-0479">Metal-binding</keyword>
<keyword evidence="3 14" id="KW-0813">Transport</keyword>
<name>A0ABQ4QZ95_9HYPH</name>
<evidence type="ECO:0000256" key="12">
    <source>
        <dbReference type="ARBA" id="ARBA00024688"/>
    </source>
</evidence>
<evidence type="ECO:0000256" key="13">
    <source>
        <dbReference type="ARBA" id="ARBA00047816"/>
    </source>
</evidence>
<dbReference type="InterPro" id="IPR014222">
    <property type="entry name" value="Cyt_c_oxidase_su2"/>
</dbReference>
<evidence type="ECO:0000256" key="4">
    <source>
        <dbReference type="ARBA" id="ARBA00022660"/>
    </source>
</evidence>
<evidence type="ECO:0000313" key="19">
    <source>
        <dbReference type="EMBL" id="GJD50638.1"/>
    </source>
</evidence>
<keyword evidence="4 14" id="KW-0679">Respiratory chain</keyword>
<dbReference type="InterPro" id="IPR034210">
    <property type="entry name" value="CcO_II_C"/>
</dbReference>
<dbReference type="PRINTS" id="PR01166">
    <property type="entry name" value="CYCOXIDASEII"/>
</dbReference>
<dbReference type="Gene3D" id="2.60.40.420">
    <property type="entry name" value="Cupredoxins - blue copper proteins"/>
    <property type="match status" value="1"/>
</dbReference>
<evidence type="ECO:0000256" key="3">
    <source>
        <dbReference type="ARBA" id="ARBA00022448"/>
    </source>
</evidence>
<keyword evidence="7" id="KW-1278">Translocase</keyword>
<dbReference type="Pfam" id="PF02790">
    <property type="entry name" value="COX2_TM"/>
    <property type="match status" value="1"/>
</dbReference>
<dbReference type="NCBIfam" id="TIGR02866">
    <property type="entry name" value="CoxB"/>
    <property type="match status" value="1"/>
</dbReference>
<keyword evidence="5 14" id="KW-0812">Transmembrane</keyword>
<proteinExistence type="inferred from homology"/>
<dbReference type="SUPFAM" id="SSF81464">
    <property type="entry name" value="Cytochrome c oxidase subunit II-like, transmembrane region"/>
    <property type="match status" value="1"/>
</dbReference>
<dbReference type="EC" id="7.1.1.9" evidence="15"/>
<dbReference type="Pfam" id="PF00116">
    <property type="entry name" value="COX2"/>
    <property type="match status" value="1"/>
</dbReference>